<dbReference type="OMA" id="NIEITHC"/>
<dbReference type="OrthoDB" id="3261476at2759"/>
<dbReference type="EMBL" id="CCBP010000122">
    <property type="protein sequence ID" value="CDO73534.1"/>
    <property type="molecule type" value="Genomic_DNA"/>
</dbReference>
<reference evidence="1" key="1">
    <citation type="submission" date="2014-01" db="EMBL/GenBank/DDBJ databases">
        <title>The genome of the white-rot fungus Pycnoporus cinnabarinus: a basidiomycete model with a versatile arsenal for lignocellulosic biomass breakdown.</title>
        <authorList>
            <person name="Levasseur A."/>
            <person name="Lomascolo A."/>
            <person name="Ruiz-Duenas F.J."/>
            <person name="Uzan E."/>
            <person name="Piumi F."/>
            <person name="Kues U."/>
            <person name="Ram A.F.J."/>
            <person name="Murat C."/>
            <person name="Haon M."/>
            <person name="Benoit I."/>
            <person name="Arfi Y."/>
            <person name="Chevret D."/>
            <person name="Drula E."/>
            <person name="Kwon M.J."/>
            <person name="Gouret P."/>
            <person name="Lesage-Meessen L."/>
            <person name="Lombard V."/>
            <person name="Mariette J."/>
            <person name="Noirot C."/>
            <person name="Park J."/>
            <person name="Patyshakuliyeva A."/>
            <person name="Wieneger R.A.B."/>
            <person name="Wosten H.A.B."/>
            <person name="Martin F."/>
            <person name="Coutinho P.M."/>
            <person name="de Vries R."/>
            <person name="Martinez A.T."/>
            <person name="Klopp C."/>
            <person name="Pontarotti P."/>
            <person name="Henrissat B."/>
            <person name="Record E."/>
        </authorList>
    </citation>
    <scope>NUCLEOTIDE SEQUENCE [LARGE SCALE GENOMIC DNA]</scope>
    <source>
        <strain evidence="1">BRFM137</strain>
    </source>
</reference>
<proteinExistence type="predicted"/>
<keyword evidence="2" id="KW-1185">Reference proteome</keyword>
<protein>
    <recommendedName>
        <fullName evidence="3">Reverse transcriptase Ty1/copia-type domain-containing protein</fullName>
    </recommendedName>
</protein>
<gene>
    <name evidence="1" type="ORF">BN946_scf185014.g4</name>
</gene>
<dbReference type="HOGENOM" id="CLU_001650_6_0_1"/>
<comment type="caution">
    <text evidence="1">The sequence shown here is derived from an EMBL/GenBank/DDBJ whole genome shotgun (WGS) entry which is preliminary data.</text>
</comment>
<dbReference type="PANTHER" id="PTHR11439">
    <property type="entry name" value="GAG-POL-RELATED RETROTRANSPOSON"/>
    <property type="match status" value="1"/>
</dbReference>
<dbReference type="CDD" id="cd09272">
    <property type="entry name" value="RNase_HI_RT_Ty1"/>
    <property type="match status" value="1"/>
</dbReference>
<dbReference type="PANTHER" id="PTHR11439:SF483">
    <property type="entry name" value="PEPTIDE SYNTHASE GLIP-LIKE, PUTATIVE (AFU_ORTHOLOGUE AFUA_3G12920)-RELATED"/>
    <property type="match status" value="1"/>
</dbReference>
<dbReference type="STRING" id="5643.A0A060SMR9"/>
<evidence type="ECO:0008006" key="3">
    <source>
        <dbReference type="Google" id="ProtNLM"/>
    </source>
</evidence>
<organism evidence="1 2">
    <name type="scientific">Pycnoporus cinnabarinus</name>
    <name type="common">Cinnabar-red polypore</name>
    <name type="synonym">Trametes cinnabarina</name>
    <dbReference type="NCBI Taxonomy" id="5643"/>
    <lineage>
        <taxon>Eukaryota</taxon>
        <taxon>Fungi</taxon>
        <taxon>Dikarya</taxon>
        <taxon>Basidiomycota</taxon>
        <taxon>Agaricomycotina</taxon>
        <taxon>Agaricomycetes</taxon>
        <taxon>Polyporales</taxon>
        <taxon>Polyporaceae</taxon>
        <taxon>Trametes</taxon>
    </lineage>
</organism>
<dbReference type="Proteomes" id="UP000029665">
    <property type="component" value="Unassembled WGS sequence"/>
</dbReference>
<dbReference type="AlphaFoldDB" id="A0A060SMR9"/>
<sequence length="250" mass="27711">MNANPVDTPLDPNVRLRAHDGEVDEELRSCYQAIVGSLMYAALGTRPDIAHAVQQLSQYSSNPTGVHLTAAKRVLRYLKGTRTLGIVYHGDRDVLAPIGCSDADWGNDLDDRRSISGQIFLMANGPVAWSSRKQRTVAKSSMEAEYMAASLATSDIAWLRTFLAELGFPIDGPTDMFVDNQSAIASAHAQTSHARTKHIDIHYHFVRERIASNEVRVVHCPSEDNLADALTKVLPRPRFKTLIFRMGMRP</sequence>
<accession>A0A060SMR9</accession>
<name>A0A060SMR9_PYCCI</name>
<evidence type="ECO:0000313" key="1">
    <source>
        <dbReference type="EMBL" id="CDO73534.1"/>
    </source>
</evidence>
<evidence type="ECO:0000313" key="2">
    <source>
        <dbReference type="Proteomes" id="UP000029665"/>
    </source>
</evidence>